<dbReference type="SUPFAM" id="SSF53098">
    <property type="entry name" value="Ribonuclease H-like"/>
    <property type="match status" value="1"/>
</dbReference>
<dbReference type="GO" id="GO:0003676">
    <property type="term" value="F:nucleic acid binding"/>
    <property type="evidence" value="ECO:0007669"/>
    <property type="project" value="InterPro"/>
</dbReference>
<protein>
    <recommendedName>
        <fullName evidence="3">Integrase catalytic domain-containing protein</fullName>
    </recommendedName>
</protein>
<dbReference type="PROSITE" id="PS50994">
    <property type="entry name" value="INTEGRASE"/>
    <property type="match status" value="1"/>
</dbReference>
<keyword evidence="1" id="KW-0645">Protease</keyword>
<name>A0A699HBN2_TANCI</name>
<dbReference type="InterPro" id="IPR054722">
    <property type="entry name" value="PolX-like_BBD"/>
</dbReference>
<feature type="compositionally biased region" description="Polar residues" evidence="2">
    <location>
        <begin position="1"/>
        <end position="11"/>
    </location>
</feature>
<dbReference type="Gene3D" id="3.30.420.10">
    <property type="entry name" value="Ribonuclease H-like superfamily/Ribonuclease H"/>
    <property type="match status" value="1"/>
</dbReference>
<keyword evidence="1" id="KW-0378">Hydrolase</keyword>
<dbReference type="InterPro" id="IPR036397">
    <property type="entry name" value="RNaseH_sf"/>
</dbReference>
<dbReference type="Pfam" id="PF13976">
    <property type="entry name" value="gag_pre-integrs"/>
    <property type="match status" value="1"/>
</dbReference>
<sequence>MSTSKTYQQSLADAGSEARPPMLERVPKLQTTEDLQGDALLNYDAEIEQFKKLVNTSRAKKLEKSHDPLALVAHTGSSSRNTSSYYVTHPTSVVDYDDEYQHDDIQTNSEDPIASAMLLLARAITQNFSNPTNKRLRTTSNTKNQAIIQGDMVNIQSRNSGNTRRNNRRAYVQKEVVEGSNETGNVQRTLQNSSSGNTSTDEAGVILIDEQNDFLLADALRLEEIEDLSANICLMARIQPTNNTSDYGPSYDSAFISETSPDKQSGENPNKNVIAPGMYKVVTTQESQTNKAKNGLSSTGMNVASSVRRPVNRDSHDKNNVLANSKNSAKKIAVYVRKNKQTDNTSANVISNKENVIDVDVANASKVKTLLCVSFMQNVLIPCHDKCLANYKLNIHSIIIRTLSTNSRTPKSSNTTYVVLKTRFSKKLVQSKTLDTTSVVSKPKIDVGSASQAKNKVVQIVLWIVDSGCSKHKTGDRSLLRNFIEKFMGIVLFGNDNFAAIKGYGDHIQGNITIYHVYYVKGLGHNLFSLIRGRESNLYSISISDMSASSPVCLMSKATSTMSWLWHYRLSHLNFGTINDLTRLDLVDGLPKLKYGKDHLCSACERGKSKKASHRPKLVPSDHSKLELLHMDLYGSMRVASINGKNYILMIVDDYSRYTWVYFLHSKYETLETIKKFIAQAQLNYKAKVCKIRTDNGTEFKNATLKAHYEKLGIMQQFSTARMPQQNGVVKRRNRTLVEATEQCLSFLDYLNFFGLKQWLPLVLLKIDQSFIHDITKHRMSYYADEDRMLNIFMCLDHCVIQQITMMILEK</sequence>
<reference evidence="4" key="1">
    <citation type="journal article" date="2019" name="Sci. Rep.">
        <title>Draft genome of Tanacetum cinerariifolium, the natural source of mosquito coil.</title>
        <authorList>
            <person name="Yamashiro T."/>
            <person name="Shiraishi A."/>
            <person name="Satake H."/>
            <person name="Nakayama K."/>
        </authorList>
    </citation>
    <scope>NUCLEOTIDE SEQUENCE</scope>
</reference>
<accession>A0A699HBN2</accession>
<dbReference type="Pfam" id="PF22936">
    <property type="entry name" value="Pol_BBD"/>
    <property type="match status" value="1"/>
</dbReference>
<dbReference type="PANTHER" id="PTHR42648:SF21">
    <property type="entry name" value="CYSTEINE-RICH RLK (RECEPTOR-LIKE PROTEIN KINASE) 8"/>
    <property type="match status" value="1"/>
</dbReference>
<dbReference type="GO" id="GO:0008233">
    <property type="term" value="F:peptidase activity"/>
    <property type="evidence" value="ECO:0007669"/>
    <property type="project" value="UniProtKB-KW"/>
</dbReference>
<dbReference type="InterPro" id="IPR039537">
    <property type="entry name" value="Retrotran_Ty1/copia-like"/>
</dbReference>
<dbReference type="GO" id="GO:0015074">
    <property type="term" value="P:DNA integration"/>
    <property type="evidence" value="ECO:0007669"/>
    <property type="project" value="InterPro"/>
</dbReference>
<evidence type="ECO:0000313" key="4">
    <source>
        <dbReference type="EMBL" id="GEX58997.1"/>
    </source>
</evidence>
<dbReference type="PANTHER" id="PTHR42648">
    <property type="entry name" value="TRANSPOSASE, PUTATIVE-RELATED"/>
    <property type="match status" value="1"/>
</dbReference>
<dbReference type="AlphaFoldDB" id="A0A699HBN2"/>
<dbReference type="InterPro" id="IPR025724">
    <property type="entry name" value="GAG-pre-integrase_dom"/>
</dbReference>
<evidence type="ECO:0000256" key="1">
    <source>
        <dbReference type="ARBA" id="ARBA00022670"/>
    </source>
</evidence>
<comment type="caution">
    <text evidence="4">The sequence shown here is derived from an EMBL/GenBank/DDBJ whole genome shotgun (WGS) entry which is preliminary data.</text>
</comment>
<gene>
    <name evidence="4" type="ORF">Tci_330972</name>
</gene>
<dbReference type="InterPro" id="IPR012337">
    <property type="entry name" value="RNaseH-like_sf"/>
</dbReference>
<evidence type="ECO:0000256" key="2">
    <source>
        <dbReference type="SAM" id="MobiDB-lite"/>
    </source>
</evidence>
<dbReference type="GO" id="GO:0006508">
    <property type="term" value="P:proteolysis"/>
    <property type="evidence" value="ECO:0007669"/>
    <property type="project" value="UniProtKB-KW"/>
</dbReference>
<feature type="compositionally biased region" description="Polar residues" evidence="2">
    <location>
        <begin position="180"/>
        <end position="198"/>
    </location>
</feature>
<dbReference type="EMBL" id="BKCJ010117462">
    <property type="protein sequence ID" value="GEX58997.1"/>
    <property type="molecule type" value="Genomic_DNA"/>
</dbReference>
<evidence type="ECO:0000259" key="3">
    <source>
        <dbReference type="PROSITE" id="PS50994"/>
    </source>
</evidence>
<organism evidence="4">
    <name type="scientific">Tanacetum cinerariifolium</name>
    <name type="common">Dalmatian daisy</name>
    <name type="synonym">Chrysanthemum cinerariifolium</name>
    <dbReference type="NCBI Taxonomy" id="118510"/>
    <lineage>
        <taxon>Eukaryota</taxon>
        <taxon>Viridiplantae</taxon>
        <taxon>Streptophyta</taxon>
        <taxon>Embryophyta</taxon>
        <taxon>Tracheophyta</taxon>
        <taxon>Spermatophyta</taxon>
        <taxon>Magnoliopsida</taxon>
        <taxon>eudicotyledons</taxon>
        <taxon>Gunneridae</taxon>
        <taxon>Pentapetalae</taxon>
        <taxon>asterids</taxon>
        <taxon>campanulids</taxon>
        <taxon>Asterales</taxon>
        <taxon>Asteraceae</taxon>
        <taxon>Asteroideae</taxon>
        <taxon>Anthemideae</taxon>
        <taxon>Anthemidinae</taxon>
        <taxon>Tanacetum</taxon>
    </lineage>
</organism>
<feature type="region of interest" description="Disordered" evidence="2">
    <location>
        <begin position="178"/>
        <end position="198"/>
    </location>
</feature>
<dbReference type="Pfam" id="PF00665">
    <property type="entry name" value="rve"/>
    <property type="match status" value="1"/>
</dbReference>
<feature type="region of interest" description="Disordered" evidence="2">
    <location>
        <begin position="1"/>
        <end position="22"/>
    </location>
</feature>
<feature type="domain" description="Integrase catalytic" evidence="3">
    <location>
        <begin position="612"/>
        <end position="793"/>
    </location>
</feature>
<proteinExistence type="predicted"/>
<dbReference type="InterPro" id="IPR001584">
    <property type="entry name" value="Integrase_cat-core"/>
</dbReference>